<keyword evidence="6" id="KW-0472">Membrane</keyword>
<dbReference type="CDD" id="cd11386">
    <property type="entry name" value="MCP_signal"/>
    <property type="match status" value="1"/>
</dbReference>
<evidence type="ECO:0000259" key="8">
    <source>
        <dbReference type="PROSITE" id="PS50885"/>
    </source>
</evidence>
<dbReference type="Proteomes" id="UP000002743">
    <property type="component" value="Chromosome"/>
</dbReference>
<sequence precursor="true">MLSKLQNFRVGTRLSIGFVVIMTLMIGSSVFAVLQVNDVSRTWESFESITLQKRDAIDTASKGLADGVHYFKNYVLRGGEYADKFAQSMANIEKGMESYKRLGAMSDEESLLLEKISKGVADYKAAQAQVMQLKLAGTDIVTLDKSVKGADKPVNAALAELLELNHRNTSIASAHMKATVSAAIKWVIILSVIILIMGFLIAWILTHSITKPLTQALQMAKNISHGQLEETSIPVHRDETGQLLIEMQSMARTINTFISDVQQMSFAHKAGDIDVHVAAEKFQGAYQAMVAGVNNMVADHIDLNRRALKVVLEFGEGNFNAPLELFPGKQAFINDTIEQVRNNLKHLIVDVDTLAKAAQEGNLSVRVDAAKHQGDFKRIVDGFNNTLDAVIGPLNLAAQYIDDLSKGSIPKKIDQSFHGDFERLKLNINQCIDAINGLVEDASLLAASAAEGNLAIRADAQKHFGEYRKIVDGVNATLDGVVGPLNIAASYISQISQGSIPKSINEEFKGDFNIIKSNLNTCILAINRLIQDTKVLVDAAEDGRIYVRADTRQHEGDFKKIVEGINQTLQLIADPIVVVKLAAETINQGASEISNGNNDLSQRTEEQASSLEETASSMEELASTVKQNADNARHANELANEASNIAVKGGEAMSEVINTMSDINSSAHQIEEIISVINGISFQTNILALNAAVEAARAGENGRGFAVVAEEVRNLAQRSSTAAKEIKELITASVSKTIDGTRQVEAAGKTIDETVTAFKRVAQIIAEIAAASAEQSSGINQVNNAITLMDQVTQQNAALVEEAAAAAESLMEQADNLVGAVLKFKTDPAQSSNVHQLSFTAG</sequence>
<dbReference type="Pfam" id="PF00015">
    <property type="entry name" value="MCPsignal"/>
    <property type="match status" value="1"/>
</dbReference>
<evidence type="ECO:0000256" key="5">
    <source>
        <dbReference type="SAM" id="MobiDB-lite"/>
    </source>
</evidence>
<dbReference type="InterPro" id="IPR041395">
    <property type="entry name" value="McpB_HAMP_3rd"/>
</dbReference>
<dbReference type="SMART" id="SM00304">
    <property type="entry name" value="HAMP"/>
    <property type="match status" value="4"/>
</dbReference>
<dbReference type="KEGG" id="mei:Msip34_1167"/>
<dbReference type="InterPro" id="IPR051310">
    <property type="entry name" value="MCP_chemotaxis"/>
</dbReference>
<dbReference type="PROSITE" id="PS50885">
    <property type="entry name" value="HAMP"/>
    <property type="match status" value="1"/>
</dbReference>
<keyword evidence="4" id="KW-0807">Transducer</keyword>
<comment type="similarity">
    <text evidence="3">Belongs to the methyl-accepting chemotaxis (MCP) protein family.</text>
</comment>
<gene>
    <name evidence="9" type="ordered locus">Msip34_1167</name>
</gene>
<feature type="domain" description="Methyl-accepting transducer" evidence="7">
    <location>
        <begin position="582"/>
        <end position="811"/>
    </location>
</feature>
<dbReference type="CDD" id="cd17528">
    <property type="entry name" value="HAMP_III"/>
    <property type="match status" value="1"/>
</dbReference>
<dbReference type="InterPro" id="IPR003660">
    <property type="entry name" value="HAMP_dom"/>
</dbReference>
<dbReference type="Pfam" id="PF12729">
    <property type="entry name" value="4HB_MCP_1"/>
    <property type="match status" value="1"/>
</dbReference>
<reference evidence="9 10" key="2">
    <citation type="journal article" date="2011" name="J. Bacteriol.">
        <title>Genomes of three methylotrophs from a single niche uncover genetic and metabolic divergence of Methylophilaceae.</title>
        <authorList>
            <person name="Lapidus A."/>
            <person name="Clum A."/>
            <person name="Labutti K."/>
            <person name="Kaluzhnaya M.G."/>
            <person name="Lim S."/>
            <person name="Beck D.A."/>
            <person name="Glavina Del Rio T."/>
            <person name="Nolan M."/>
            <person name="Mavromatis K."/>
            <person name="Huntemann M."/>
            <person name="Lucas S."/>
            <person name="Lidstrom M.E."/>
            <person name="Ivanova N."/>
            <person name="Chistoserdova L."/>
        </authorList>
    </citation>
    <scope>NUCLEOTIDE SEQUENCE [LARGE SCALE GENOMIC DNA]</scope>
    <source>
        <strain evidence="9 10">SIP3-4</strain>
    </source>
</reference>
<evidence type="ECO:0000256" key="2">
    <source>
        <dbReference type="ARBA" id="ARBA00022481"/>
    </source>
</evidence>
<evidence type="ECO:0000259" key="7">
    <source>
        <dbReference type="PROSITE" id="PS50111"/>
    </source>
</evidence>
<dbReference type="Pfam" id="PF00672">
    <property type="entry name" value="HAMP"/>
    <property type="match status" value="1"/>
</dbReference>
<dbReference type="CDD" id="cd17527">
    <property type="entry name" value="HAMP_II"/>
    <property type="match status" value="1"/>
</dbReference>
<dbReference type="GO" id="GO:0005886">
    <property type="term" value="C:plasma membrane"/>
    <property type="evidence" value="ECO:0007669"/>
    <property type="project" value="TreeGrafter"/>
</dbReference>
<evidence type="ECO:0000313" key="10">
    <source>
        <dbReference type="Proteomes" id="UP000002743"/>
    </source>
</evidence>
<keyword evidence="6" id="KW-1133">Transmembrane helix</keyword>
<accession>C6XCY9</accession>
<evidence type="ECO:0000256" key="1">
    <source>
        <dbReference type="ARBA" id="ARBA00004370"/>
    </source>
</evidence>
<dbReference type="GO" id="GO:0007165">
    <property type="term" value="P:signal transduction"/>
    <property type="evidence" value="ECO:0007669"/>
    <property type="project" value="UniProtKB-KW"/>
</dbReference>
<evidence type="ECO:0000256" key="3">
    <source>
        <dbReference type="ARBA" id="ARBA00029447"/>
    </source>
</evidence>
<dbReference type="HOGENOM" id="CLU_000445_107_20_4"/>
<keyword evidence="2" id="KW-0488">Methylation</keyword>
<reference evidence="10" key="1">
    <citation type="submission" date="2009-07" db="EMBL/GenBank/DDBJ databases">
        <title>Complete sequence of chromosome of Methylovorus sp. SIP3-4.</title>
        <authorList>
            <person name="Lucas S."/>
            <person name="Copeland A."/>
            <person name="Lapidus A."/>
            <person name="Glavina del Rio T."/>
            <person name="Tice H."/>
            <person name="Bruce D."/>
            <person name="Goodwin L."/>
            <person name="Pitluck S."/>
            <person name="Clum A."/>
            <person name="Larimer F."/>
            <person name="Land M."/>
            <person name="Hauser L."/>
            <person name="Kyrpides N."/>
            <person name="Mikhailova N."/>
            <person name="Kayluzhnaya M."/>
            <person name="Chistoserdova L."/>
        </authorList>
    </citation>
    <scope>NUCLEOTIDE SEQUENCE [LARGE SCALE GENOMIC DNA]</scope>
    <source>
        <strain evidence="10">SIP3-4</strain>
    </source>
</reference>
<dbReference type="RefSeq" id="WP_015829919.1">
    <property type="nucleotide sequence ID" value="NC_012969.1"/>
</dbReference>
<feature type="region of interest" description="Disordered" evidence="5">
    <location>
        <begin position="592"/>
        <end position="615"/>
    </location>
</feature>
<dbReference type="PANTHER" id="PTHR43531:SF14">
    <property type="entry name" value="METHYL-ACCEPTING CHEMOTAXIS PROTEIN I-RELATED"/>
    <property type="match status" value="1"/>
</dbReference>
<dbReference type="eggNOG" id="COG2972">
    <property type="taxonomic scope" value="Bacteria"/>
</dbReference>
<dbReference type="AlphaFoldDB" id="C6XCY9"/>
<dbReference type="FunFam" id="1.10.287.950:FF:000001">
    <property type="entry name" value="Methyl-accepting chemotaxis sensory transducer"/>
    <property type="match status" value="1"/>
</dbReference>
<dbReference type="GO" id="GO:0004888">
    <property type="term" value="F:transmembrane signaling receptor activity"/>
    <property type="evidence" value="ECO:0007669"/>
    <property type="project" value="TreeGrafter"/>
</dbReference>
<organism evidence="9 10">
    <name type="scientific">Methylovorus glucosotrophus (strain SIP3-4)</name>
    <dbReference type="NCBI Taxonomy" id="582744"/>
    <lineage>
        <taxon>Bacteria</taxon>
        <taxon>Pseudomonadati</taxon>
        <taxon>Pseudomonadota</taxon>
        <taxon>Betaproteobacteria</taxon>
        <taxon>Nitrosomonadales</taxon>
        <taxon>Methylophilaceae</taxon>
        <taxon>Methylovorus</taxon>
    </lineage>
</organism>
<dbReference type="SUPFAM" id="SSF158472">
    <property type="entry name" value="HAMP domain-like"/>
    <property type="match status" value="1"/>
</dbReference>
<dbReference type="InterPro" id="IPR004089">
    <property type="entry name" value="MCPsignal_dom"/>
</dbReference>
<dbReference type="eggNOG" id="COG0840">
    <property type="taxonomic scope" value="Bacteria"/>
</dbReference>
<dbReference type="SMART" id="SM00283">
    <property type="entry name" value="MA"/>
    <property type="match status" value="1"/>
</dbReference>
<dbReference type="OrthoDB" id="8530258at2"/>
<evidence type="ECO:0000313" key="9">
    <source>
        <dbReference type="EMBL" id="ACT50414.1"/>
    </source>
</evidence>
<dbReference type="EMBL" id="CP001674">
    <property type="protein sequence ID" value="ACT50414.1"/>
    <property type="molecule type" value="Genomic_DNA"/>
</dbReference>
<evidence type="ECO:0000256" key="6">
    <source>
        <dbReference type="SAM" id="Phobius"/>
    </source>
</evidence>
<keyword evidence="10" id="KW-1185">Reference proteome</keyword>
<dbReference type="Gene3D" id="1.20.120.1530">
    <property type="match status" value="2"/>
</dbReference>
<protein>
    <submittedName>
        <fullName evidence="9">Methyl-accepting chemotaxis sensory transducer</fullName>
    </submittedName>
</protein>
<dbReference type="STRING" id="582744.Msip34_1167"/>
<keyword evidence="6" id="KW-0812">Transmembrane</keyword>
<proteinExistence type="inferred from homology"/>
<comment type="subcellular location">
    <subcellularLocation>
        <location evidence="1">Membrane</location>
    </subcellularLocation>
</comment>
<dbReference type="GO" id="GO:0006935">
    <property type="term" value="P:chemotaxis"/>
    <property type="evidence" value="ECO:0007669"/>
    <property type="project" value="UniProtKB-KW"/>
</dbReference>
<dbReference type="PANTHER" id="PTHR43531">
    <property type="entry name" value="PROTEIN ICFG"/>
    <property type="match status" value="1"/>
</dbReference>
<feature type="domain" description="HAMP" evidence="8">
    <location>
        <begin position="207"/>
        <end position="259"/>
    </location>
</feature>
<name>C6XCY9_METGS</name>
<dbReference type="Pfam" id="PF18947">
    <property type="entry name" value="HAMP_2"/>
    <property type="match status" value="3"/>
</dbReference>
<feature type="transmembrane region" description="Helical" evidence="6">
    <location>
        <begin position="186"/>
        <end position="205"/>
    </location>
</feature>
<evidence type="ECO:0000256" key="4">
    <source>
        <dbReference type="PROSITE-ProRule" id="PRU00284"/>
    </source>
</evidence>
<feature type="transmembrane region" description="Helical" evidence="6">
    <location>
        <begin position="12"/>
        <end position="34"/>
    </location>
</feature>
<dbReference type="Gene3D" id="1.10.287.950">
    <property type="entry name" value="Methyl-accepting chemotaxis protein"/>
    <property type="match status" value="1"/>
</dbReference>
<dbReference type="Pfam" id="PF18575">
    <property type="entry name" value="HAMP_N3"/>
    <property type="match status" value="1"/>
</dbReference>
<dbReference type="SUPFAM" id="SSF58104">
    <property type="entry name" value="Methyl-accepting chemotaxis protein (MCP) signaling domain"/>
    <property type="match status" value="1"/>
</dbReference>
<dbReference type="PROSITE" id="PS50111">
    <property type="entry name" value="CHEMOTAXIS_TRANSDUC_2"/>
    <property type="match status" value="1"/>
</dbReference>
<dbReference type="InterPro" id="IPR024478">
    <property type="entry name" value="HlyB_4HB_MCP"/>
</dbReference>